<dbReference type="PROSITE" id="PS51285">
    <property type="entry name" value="AGC_KINASE_CTER"/>
    <property type="match status" value="1"/>
</dbReference>
<evidence type="ECO:0000313" key="12">
    <source>
        <dbReference type="Proteomes" id="UP000274504"/>
    </source>
</evidence>
<evidence type="ECO:0000256" key="4">
    <source>
        <dbReference type="ARBA" id="ARBA00022741"/>
    </source>
</evidence>
<evidence type="ECO:0000256" key="6">
    <source>
        <dbReference type="ARBA" id="ARBA00022840"/>
    </source>
</evidence>
<dbReference type="GO" id="GO:0005524">
    <property type="term" value="F:ATP binding"/>
    <property type="evidence" value="ECO:0007669"/>
    <property type="project" value="UniProtKB-UniRule"/>
</dbReference>
<reference evidence="13" key="1">
    <citation type="submission" date="2017-02" db="UniProtKB">
        <authorList>
            <consortium name="WormBaseParasite"/>
        </authorList>
    </citation>
    <scope>IDENTIFICATION</scope>
</reference>
<evidence type="ECO:0000256" key="1">
    <source>
        <dbReference type="ARBA" id="ARBA00022527"/>
    </source>
</evidence>
<dbReference type="GO" id="GO:0004674">
    <property type="term" value="F:protein serine/threonine kinase activity"/>
    <property type="evidence" value="ECO:0007669"/>
    <property type="project" value="UniProtKB-KW"/>
</dbReference>
<dbReference type="Pfam" id="PF00069">
    <property type="entry name" value="Pkinase"/>
    <property type="match status" value="1"/>
</dbReference>
<accession>A0A0R3SMT9</accession>
<evidence type="ECO:0000256" key="7">
    <source>
        <dbReference type="PROSITE-ProRule" id="PRU10141"/>
    </source>
</evidence>
<name>A0A0R3SMT9_HYMDI</name>
<dbReference type="AlphaFoldDB" id="A0A0R3SMT9"/>
<dbReference type="InterPro" id="IPR000719">
    <property type="entry name" value="Prot_kinase_dom"/>
</dbReference>
<dbReference type="InterPro" id="IPR011009">
    <property type="entry name" value="Kinase-like_dom_sf"/>
</dbReference>
<keyword evidence="1 8" id="KW-0723">Serine/threonine-protein kinase</keyword>
<evidence type="ECO:0000256" key="8">
    <source>
        <dbReference type="RuleBase" id="RU000304"/>
    </source>
</evidence>
<evidence type="ECO:0000256" key="5">
    <source>
        <dbReference type="ARBA" id="ARBA00022777"/>
    </source>
</evidence>
<keyword evidence="5" id="KW-0418">Kinase</keyword>
<feature type="binding site" evidence="7">
    <location>
        <position position="47"/>
    </location>
    <ligand>
        <name>ATP</name>
        <dbReference type="ChEBI" id="CHEBI:30616"/>
    </ligand>
</feature>
<dbReference type="InterPro" id="IPR008271">
    <property type="entry name" value="Ser/Thr_kinase_AS"/>
</dbReference>
<feature type="domain" description="AGC-kinase C-terminal" evidence="10">
    <location>
        <begin position="277"/>
        <end position="357"/>
    </location>
</feature>
<dbReference type="SMART" id="SM00220">
    <property type="entry name" value="S_TKc"/>
    <property type="match status" value="1"/>
</dbReference>
<dbReference type="InterPro" id="IPR000961">
    <property type="entry name" value="AGC-kinase_C"/>
</dbReference>
<reference evidence="11 12" key="2">
    <citation type="submission" date="2018-11" db="EMBL/GenBank/DDBJ databases">
        <authorList>
            <consortium name="Pathogen Informatics"/>
        </authorList>
    </citation>
    <scope>NUCLEOTIDE SEQUENCE [LARGE SCALE GENOMIC DNA]</scope>
</reference>
<keyword evidence="3" id="KW-0808">Transferase</keyword>
<feature type="domain" description="Protein kinase" evidence="9">
    <location>
        <begin position="15"/>
        <end position="276"/>
    </location>
</feature>
<dbReference type="Proteomes" id="UP000274504">
    <property type="component" value="Unassembled WGS sequence"/>
</dbReference>
<dbReference type="WBParaSite" id="HDID_0000625401-mRNA-1">
    <property type="protein sequence ID" value="HDID_0000625401-mRNA-1"/>
    <property type="gene ID" value="HDID_0000625401"/>
</dbReference>
<dbReference type="PANTHER" id="PTHR24351">
    <property type="entry name" value="RIBOSOMAL PROTEIN S6 KINASE"/>
    <property type="match status" value="1"/>
</dbReference>
<evidence type="ECO:0000259" key="10">
    <source>
        <dbReference type="PROSITE" id="PS51285"/>
    </source>
</evidence>
<dbReference type="PROSITE" id="PS00107">
    <property type="entry name" value="PROTEIN_KINASE_ATP"/>
    <property type="match status" value="1"/>
</dbReference>
<dbReference type="Gene3D" id="1.10.510.10">
    <property type="entry name" value="Transferase(Phosphotransferase) domain 1"/>
    <property type="match status" value="1"/>
</dbReference>
<protein>
    <submittedName>
        <fullName evidence="13">Protein kinase domain-containing protein</fullName>
    </submittedName>
</protein>
<evidence type="ECO:0000259" key="9">
    <source>
        <dbReference type="PROSITE" id="PS50011"/>
    </source>
</evidence>
<sequence>MNSPKTGMEMNLEDFTVVKVLGSGHFSTIYETICTKSRFKGEKYALKRYFLTDRLSIEEILHERNILVRLASGNSNSPFVTSLFWAFGGWMNPCCVCTLGSEYDLSHVVEAFGHLKEEDARFYIAEIMCGLEYIHEKDIVHRDIKLENVLLSETGHVIITDFDLSYDCHGNNPGGLAAPFAGTQGYMAPEIANNTVVTNKADIWSLGALVVHLVLPNFHLTNAGELEHFQMAKEGTQETSNAAFLSTELMDFIKTCLRPIYTERPEVLKLKALSFFNSINWKVVSDCQMEPPFRMSQIRSSRINMAKGKGPILTSSPTPPLPTDVEDLRDCGFSEEKIQQLFRDFSFVNPLCNSQQGRMKSA</sequence>
<keyword evidence="6 7" id="KW-0067">ATP-binding</keyword>
<dbReference type="STRING" id="6216.A0A0R3SMT9"/>
<dbReference type="OrthoDB" id="4062651at2759"/>
<dbReference type="EMBL" id="UYSG01004664">
    <property type="protein sequence ID" value="VDL58570.1"/>
    <property type="molecule type" value="Genomic_DNA"/>
</dbReference>
<gene>
    <name evidence="11" type="ORF">HDID_LOCUS6252</name>
</gene>
<dbReference type="Gene3D" id="3.30.200.20">
    <property type="entry name" value="Phosphorylase Kinase, domain 1"/>
    <property type="match status" value="1"/>
</dbReference>
<dbReference type="PROSITE" id="PS00108">
    <property type="entry name" value="PROTEIN_KINASE_ST"/>
    <property type="match status" value="1"/>
</dbReference>
<proteinExistence type="inferred from homology"/>
<keyword evidence="4 7" id="KW-0547">Nucleotide-binding</keyword>
<dbReference type="SUPFAM" id="SSF56112">
    <property type="entry name" value="Protein kinase-like (PK-like)"/>
    <property type="match status" value="1"/>
</dbReference>
<comment type="similarity">
    <text evidence="8">Belongs to the protein kinase superfamily.</text>
</comment>
<organism evidence="13">
    <name type="scientific">Hymenolepis diminuta</name>
    <name type="common">Rat tapeworm</name>
    <dbReference type="NCBI Taxonomy" id="6216"/>
    <lineage>
        <taxon>Eukaryota</taxon>
        <taxon>Metazoa</taxon>
        <taxon>Spiralia</taxon>
        <taxon>Lophotrochozoa</taxon>
        <taxon>Platyhelminthes</taxon>
        <taxon>Cestoda</taxon>
        <taxon>Eucestoda</taxon>
        <taxon>Cyclophyllidea</taxon>
        <taxon>Hymenolepididae</taxon>
        <taxon>Hymenolepis</taxon>
    </lineage>
</organism>
<evidence type="ECO:0000256" key="2">
    <source>
        <dbReference type="ARBA" id="ARBA00022553"/>
    </source>
</evidence>
<evidence type="ECO:0000313" key="13">
    <source>
        <dbReference type="WBParaSite" id="HDID_0000625401-mRNA-1"/>
    </source>
</evidence>
<keyword evidence="2" id="KW-0597">Phosphoprotein</keyword>
<dbReference type="InterPro" id="IPR017441">
    <property type="entry name" value="Protein_kinase_ATP_BS"/>
</dbReference>
<dbReference type="PROSITE" id="PS50011">
    <property type="entry name" value="PROTEIN_KINASE_DOM"/>
    <property type="match status" value="1"/>
</dbReference>
<evidence type="ECO:0000313" key="11">
    <source>
        <dbReference type="EMBL" id="VDL58570.1"/>
    </source>
</evidence>
<evidence type="ECO:0000256" key="3">
    <source>
        <dbReference type="ARBA" id="ARBA00022679"/>
    </source>
</evidence>